<dbReference type="RefSeq" id="WP_076820277.1">
    <property type="nucleotide sequence ID" value="NZ_MOMC01000059.1"/>
</dbReference>
<organism evidence="2 3">
    <name type="scientific">Pseudofrankia asymbiotica</name>
    <dbReference type="NCBI Taxonomy" id="1834516"/>
    <lineage>
        <taxon>Bacteria</taxon>
        <taxon>Bacillati</taxon>
        <taxon>Actinomycetota</taxon>
        <taxon>Actinomycetes</taxon>
        <taxon>Frankiales</taxon>
        <taxon>Frankiaceae</taxon>
        <taxon>Pseudofrankia</taxon>
    </lineage>
</organism>
<gene>
    <name evidence="2" type="ORF">BL253_27330</name>
</gene>
<dbReference type="SUPFAM" id="SSF46955">
    <property type="entry name" value="Putative DNA-binding domain"/>
    <property type="match status" value="1"/>
</dbReference>
<feature type="domain" description="Helix-turn-helix" evidence="1">
    <location>
        <begin position="13"/>
        <end position="59"/>
    </location>
</feature>
<keyword evidence="3" id="KW-1185">Reference proteome</keyword>
<reference evidence="3" key="1">
    <citation type="submission" date="2016-10" db="EMBL/GenBank/DDBJ databases">
        <title>Frankia sp. NRRL B-16386 Genome sequencing.</title>
        <authorList>
            <person name="Ghodhbane-Gtari F."/>
            <person name="Swanson E."/>
            <person name="Gueddou A."/>
            <person name="Hezbri K."/>
            <person name="Ktari K."/>
            <person name="Nouioui I."/>
            <person name="Morris K."/>
            <person name="Simpson S."/>
            <person name="Abebe-Akele F."/>
            <person name="Thomas K."/>
            <person name="Gtari M."/>
            <person name="Tisa L.S."/>
        </authorList>
    </citation>
    <scope>NUCLEOTIDE SEQUENCE [LARGE SCALE GENOMIC DNA]</scope>
    <source>
        <strain evidence="3">NRRL B-16386</strain>
    </source>
</reference>
<evidence type="ECO:0000313" key="2">
    <source>
        <dbReference type="EMBL" id="ONH25544.1"/>
    </source>
</evidence>
<sequence length="65" mass="7318">MAEPAAGEGRLWTVPELATFLGVPVATIYKWRTTGDGPTGLRIGRHLRYRESDVLAWLEIRRNVP</sequence>
<dbReference type="Proteomes" id="UP000188929">
    <property type="component" value="Unassembled WGS sequence"/>
</dbReference>
<dbReference type="AlphaFoldDB" id="A0A1V2I591"/>
<evidence type="ECO:0000313" key="3">
    <source>
        <dbReference type="Proteomes" id="UP000188929"/>
    </source>
</evidence>
<dbReference type="InterPro" id="IPR036388">
    <property type="entry name" value="WH-like_DNA-bd_sf"/>
</dbReference>
<dbReference type="Gene3D" id="1.10.10.10">
    <property type="entry name" value="Winged helix-like DNA-binding domain superfamily/Winged helix DNA-binding domain"/>
    <property type="match status" value="1"/>
</dbReference>
<dbReference type="InterPro" id="IPR009061">
    <property type="entry name" value="DNA-bd_dom_put_sf"/>
</dbReference>
<protein>
    <submittedName>
        <fullName evidence="2">Excisionase</fullName>
    </submittedName>
</protein>
<dbReference type="STRING" id="1834516.BL253_27330"/>
<dbReference type="InterPro" id="IPR041657">
    <property type="entry name" value="HTH_17"/>
</dbReference>
<dbReference type="EMBL" id="MOMC01000059">
    <property type="protein sequence ID" value="ONH25544.1"/>
    <property type="molecule type" value="Genomic_DNA"/>
</dbReference>
<name>A0A1V2I591_9ACTN</name>
<comment type="caution">
    <text evidence="2">The sequence shown here is derived from an EMBL/GenBank/DDBJ whole genome shotgun (WGS) entry which is preliminary data.</text>
</comment>
<accession>A0A1V2I591</accession>
<proteinExistence type="predicted"/>
<dbReference type="OrthoDB" id="194758at2"/>
<evidence type="ECO:0000259" key="1">
    <source>
        <dbReference type="Pfam" id="PF12728"/>
    </source>
</evidence>
<dbReference type="Pfam" id="PF12728">
    <property type="entry name" value="HTH_17"/>
    <property type="match status" value="1"/>
</dbReference>